<evidence type="ECO:0000313" key="3">
    <source>
        <dbReference type="Proteomes" id="UP000470470"/>
    </source>
</evidence>
<feature type="transmembrane region" description="Helical" evidence="1">
    <location>
        <begin position="122"/>
        <end position="143"/>
    </location>
</feature>
<feature type="transmembrane region" description="Helical" evidence="1">
    <location>
        <begin position="296"/>
        <end position="318"/>
    </location>
</feature>
<gene>
    <name evidence="2" type="ORF">G1H19_01515</name>
</gene>
<keyword evidence="1" id="KW-0472">Membrane</keyword>
<keyword evidence="1" id="KW-1133">Transmembrane helix</keyword>
<feature type="transmembrane region" description="Helical" evidence="1">
    <location>
        <begin position="155"/>
        <end position="172"/>
    </location>
</feature>
<keyword evidence="3" id="KW-1185">Reference proteome</keyword>
<dbReference type="Proteomes" id="UP000470470">
    <property type="component" value="Unassembled WGS sequence"/>
</dbReference>
<protein>
    <submittedName>
        <fullName evidence="2">Uncharacterized protein</fullName>
    </submittedName>
</protein>
<organism evidence="2 3">
    <name type="scientific">Goekera deserti</name>
    <dbReference type="NCBI Taxonomy" id="2497753"/>
    <lineage>
        <taxon>Bacteria</taxon>
        <taxon>Bacillati</taxon>
        <taxon>Actinomycetota</taxon>
        <taxon>Actinomycetes</taxon>
        <taxon>Geodermatophilales</taxon>
        <taxon>Geodermatophilaceae</taxon>
        <taxon>Goekera</taxon>
    </lineage>
</organism>
<evidence type="ECO:0000313" key="2">
    <source>
        <dbReference type="EMBL" id="NEL52694.1"/>
    </source>
</evidence>
<proteinExistence type="predicted"/>
<evidence type="ECO:0000256" key="1">
    <source>
        <dbReference type="SAM" id="Phobius"/>
    </source>
</evidence>
<keyword evidence="1" id="KW-0812">Transmembrane</keyword>
<dbReference type="AlphaFoldDB" id="A0A7K3W8L9"/>
<dbReference type="RefSeq" id="WP_152731697.1">
    <property type="nucleotide sequence ID" value="NZ_JAABOZ010000006.1"/>
</dbReference>
<feature type="transmembrane region" description="Helical" evidence="1">
    <location>
        <begin position="236"/>
        <end position="258"/>
    </location>
</feature>
<reference evidence="2 3" key="1">
    <citation type="submission" date="2020-02" db="EMBL/GenBank/DDBJ databases">
        <title>The whole genome sequence of CPCC 205119.</title>
        <authorList>
            <person name="Jiang Z."/>
        </authorList>
    </citation>
    <scope>NUCLEOTIDE SEQUENCE [LARGE SCALE GENOMIC DNA]</scope>
    <source>
        <strain evidence="2 3">CPCC 205119</strain>
    </source>
</reference>
<feature type="transmembrane region" description="Helical" evidence="1">
    <location>
        <begin position="192"/>
        <end position="216"/>
    </location>
</feature>
<comment type="caution">
    <text evidence="2">The sequence shown here is derived from an EMBL/GenBank/DDBJ whole genome shotgun (WGS) entry which is preliminary data.</text>
</comment>
<feature type="transmembrane region" description="Helical" evidence="1">
    <location>
        <begin position="366"/>
        <end position="391"/>
    </location>
</feature>
<feature type="transmembrane region" description="Helical" evidence="1">
    <location>
        <begin position="330"/>
        <end position="354"/>
    </location>
</feature>
<dbReference type="InterPro" id="IPR045931">
    <property type="entry name" value="DUF6350"/>
</dbReference>
<feature type="transmembrane region" description="Helical" evidence="1">
    <location>
        <begin position="69"/>
        <end position="102"/>
    </location>
</feature>
<accession>A0A7K3W8L9</accession>
<sequence>MTSLLARLPRPGRRDDAPLPVVAVGGLAAAAAVAVTATALLGLWLGLVVVNTLDPDGGLSSGGSARVAAQLWLLAGGAGLTLPSGPLVVAPLLLTTGLVWALSRAGRWVVRHADVTGPVGPAVLLGALVSTHTGLMTLLALAADAPGARVGLLRVVAGALVLSLAAAGLGVARETGLLDGALDAARWPARALARAVVAGTCALCALCALVLAVALASDADGFAALLRSLGGAGAGVLGLLALCVLLVPNAALAVAGLAAGPGFVVGEATLVSVGGVTLGTVPALPLFAALPDTQAVPFIAFVSQAVPAIAGLVAGVTLGRHMRAEDGGSLLAGLWGVAAGLGVGVAVGVLVWVAGAQLGDGGLTEVGAPAFATGLATGAQAGIAAALAGLVTRWRSPG</sequence>
<dbReference type="Pfam" id="PF19877">
    <property type="entry name" value="DUF6350"/>
    <property type="match status" value="1"/>
</dbReference>
<name>A0A7K3W8L9_9ACTN</name>
<dbReference type="EMBL" id="JAAGWK010000005">
    <property type="protein sequence ID" value="NEL52694.1"/>
    <property type="molecule type" value="Genomic_DNA"/>
</dbReference>
<feature type="transmembrane region" description="Helical" evidence="1">
    <location>
        <begin position="21"/>
        <end position="49"/>
    </location>
</feature>